<dbReference type="Proteomes" id="UP001152795">
    <property type="component" value="Unassembled WGS sequence"/>
</dbReference>
<dbReference type="Gene3D" id="1.25.40.20">
    <property type="entry name" value="Ankyrin repeat-containing domain"/>
    <property type="match status" value="1"/>
</dbReference>
<reference evidence="1" key="1">
    <citation type="submission" date="2020-04" db="EMBL/GenBank/DDBJ databases">
        <authorList>
            <person name="Alioto T."/>
            <person name="Alioto T."/>
            <person name="Gomez Garrido J."/>
        </authorList>
    </citation>
    <scope>NUCLEOTIDE SEQUENCE</scope>
    <source>
        <strain evidence="1">A484AB</strain>
    </source>
</reference>
<dbReference type="Pfam" id="PF12796">
    <property type="entry name" value="Ank_2"/>
    <property type="match status" value="1"/>
</dbReference>
<proteinExistence type="predicted"/>
<dbReference type="SMART" id="SM00248">
    <property type="entry name" value="ANK"/>
    <property type="match status" value="2"/>
</dbReference>
<gene>
    <name evidence="1" type="ORF">PACLA_8A041439</name>
</gene>
<evidence type="ECO:0000313" key="1">
    <source>
        <dbReference type="EMBL" id="CAB4036499.1"/>
    </source>
</evidence>
<dbReference type="EMBL" id="CACRXK020022105">
    <property type="protein sequence ID" value="CAB4036499.1"/>
    <property type="molecule type" value="Genomic_DNA"/>
</dbReference>
<comment type="caution">
    <text evidence="1">The sequence shown here is derived from an EMBL/GenBank/DDBJ whole genome shotgun (WGS) entry which is preliminary data.</text>
</comment>
<sequence>MQKEKLYIHKDHLQRTFLHIAIEKANNTLAKALVFSGFNVNTKEGCGITPLHLTITCGNISMAQFLIDRNAQFNGPMFSSIPSPKTMAEKLHLTELLRIMEAKEEESEEDDTIASIDHRFNLKPLISSTEETEKLVGESKSLSLT</sequence>
<dbReference type="InterPro" id="IPR002110">
    <property type="entry name" value="Ankyrin_rpt"/>
</dbReference>
<dbReference type="PROSITE" id="PS50297">
    <property type="entry name" value="ANK_REP_REGION"/>
    <property type="match status" value="1"/>
</dbReference>
<accession>A0A6S7LPE1</accession>
<keyword evidence="2" id="KW-1185">Reference proteome</keyword>
<dbReference type="SUPFAM" id="SSF48403">
    <property type="entry name" value="Ankyrin repeat"/>
    <property type="match status" value="1"/>
</dbReference>
<protein>
    <submittedName>
        <fullName evidence="1">Ankyrin repeat domain-containing</fullName>
    </submittedName>
</protein>
<dbReference type="InterPro" id="IPR036770">
    <property type="entry name" value="Ankyrin_rpt-contain_sf"/>
</dbReference>
<evidence type="ECO:0000313" key="2">
    <source>
        <dbReference type="Proteomes" id="UP001152795"/>
    </source>
</evidence>
<name>A0A6S7LPE1_PARCT</name>
<dbReference type="AlphaFoldDB" id="A0A6S7LPE1"/>
<dbReference type="PROSITE" id="PS50088">
    <property type="entry name" value="ANK_REPEAT"/>
    <property type="match status" value="1"/>
</dbReference>
<organism evidence="1 2">
    <name type="scientific">Paramuricea clavata</name>
    <name type="common">Red gorgonian</name>
    <name type="synonym">Violescent sea-whip</name>
    <dbReference type="NCBI Taxonomy" id="317549"/>
    <lineage>
        <taxon>Eukaryota</taxon>
        <taxon>Metazoa</taxon>
        <taxon>Cnidaria</taxon>
        <taxon>Anthozoa</taxon>
        <taxon>Octocorallia</taxon>
        <taxon>Malacalcyonacea</taxon>
        <taxon>Plexauridae</taxon>
        <taxon>Paramuricea</taxon>
    </lineage>
</organism>
<dbReference type="OrthoDB" id="5987001at2759"/>